<dbReference type="OrthoDB" id="1932629at2759"/>
<organism evidence="1 2">
    <name type="scientific">Nelumbo nucifera</name>
    <name type="common">Sacred lotus</name>
    <dbReference type="NCBI Taxonomy" id="4432"/>
    <lineage>
        <taxon>Eukaryota</taxon>
        <taxon>Viridiplantae</taxon>
        <taxon>Streptophyta</taxon>
        <taxon>Embryophyta</taxon>
        <taxon>Tracheophyta</taxon>
        <taxon>Spermatophyta</taxon>
        <taxon>Magnoliopsida</taxon>
        <taxon>Proteales</taxon>
        <taxon>Nelumbonaceae</taxon>
        <taxon>Nelumbo</taxon>
    </lineage>
</organism>
<keyword evidence="1" id="KW-1185">Reference proteome</keyword>
<proteinExistence type="predicted"/>
<dbReference type="KEGG" id="nnu:104611389"/>
<evidence type="ECO:0000313" key="1">
    <source>
        <dbReference type="Proteomes" id="UP000189703"/>
    </source>
</evidence>
<dbReference type="OMA" id="TRHIDMF"/>
<dbReference type="eggNOG" id="ENOG502RBMV">
    <property type="taxonomic scope" value="Eukaryota"/>
</dbReference>
<dbReference type="AlphaFoldDB" id="A0A1U8B6R4"/>
<dbReference type="GeneID" id="104611389"/>
<dbReference type="RefSeq" id="XP_010276710.1">
    <property type="nucleotide sequence ID" value="XM_010278408.1"/>
</dbReference>
<gene>
    <name evidence="2" type="primary">LOC104611389</name>
</gene>
<accession>A0A1U8B6R4</accession>
<dbReference type="Proteomes" id="UP000189703">
    <property type="component" value="Unplaced"/>
</dbReference>
<reference evidence="2" key="1">
    <citation type="submission" date="2025-08" db="UniProtKB">
        <authorList>
            <consortium name="RefSeq"/>
        </authorList>
    </citation>
    <scope>IDENTIFICATION</scope>
</reference>
<protein>
    <submittedName>
        <fullName evidence="2">Protein At-4/1</fullName>
    </submittedName>
</protein>
<name>A0A1U8B6R4_NELNU</name>
<sequence length="250" mass="29366">MAATSDEQMESLLSGFDQIYEDFKAGLTEIQSLKSNFTAEVKRREALEITCNSLKLDNERLTKMYTESLSKVADQLEHRSKCQSLKKELKKLNDEYLSKEDEHQRAMQFLKQEHAAKYGDLESQIRCFLQQQAENEAMIKHLQRDLTAHKTHIQTLTNKLEQVQSDMELKYHNEIQDLKDWALVEQEEKNDLNKKLQNAEKELIISRAKLVEKHQDSTLNHHIETLKQKVMKLRKENEVLKRKLLVSEEG</sequence>
<evidence type="ECO:0000313" key="2">
    <source>
        <dbReference type="RefSeq" id="XP_010276710.1"/>
    </source>
</evidence>